<dbReference type="Gene3D" id="1.20.90.10">
    <property type="entry name" value="Phospholipase A2 domain"/>
    <property type="match status" value="1"/>
</dbReference>
<proteinExistence type="predicted"/>
<dbReference type="EMBL" id="JBDODL010000480">
    <property type="protein sequence ID" value="MES1920023.1"/>
    <property type="molecule type" value="Genomic_DNA"/>
</dbReference>
<dbReference type="Pfam" id="PF06951">
    <property type="entry name" value="PLA2G12"/>
    <property type="match status" value="1"/>
</dbReference>
<organism evidence="1 2">
    <name type="scientific">Bonamia ostreae</name>
    <dbReference type="NCBI Taxonomy" id="126728"/>
    <lineage>
        <taxon>Eukaryota</taxon>
        <taxon>Sar</taxon>
        <taxon>Rhizaria</taxon>
        <taxon>Endomyxa</taxon>
        <taxon>Ascetosporea</taxon>
        <taxon>Haplosporida</taxon>
        <taxon>Bonamia</taxon>
    </lineage>
</organism>
<keyword evidence="2" id="KW-1185">Reference proteome</keyword>
<evidence type="ECO:0000313" key="1">
    <source>
        <dbReference type="EMBL" id="MES1920023.1"/>
    </source>
</evidence>
<protein>
    <submittedName>
        <fullName evidence="1">Uncharacterized protein</fullName>
    </submittedName>
</protein>
<dbReference type="InterPro" id="IPR010711">
    <property type="entry name" value="PLA2G12"/>
</dbReference>
<sequence>MFILIFIKMSLIIAENMYSDKSIGGIPVNDLVDLGIQANEVYNTINGFEICDKKEHADCYFSCGRGLKAVPREGHVPESNGCGAEGMDVKGNFDFTDECNQHDICYHTCLSDRKECDVNFEKV</sequence>
<dbReference type="InterPro" id="IPR036444">
    <property type="entry name" value="PLipase_A2_dom_sf"/>
</dbReference>
<dbReference type="PANTHER" id="PTHR12824">
    <property type="entry name" value="GROUP XII SECRETORY PHOSPHOLIPASE A2 FAMILY MEMBER"/>
    <property type="match status" value="1"/>
</dbReference>
<feature type="non-terminal residue" evidence="1">
    <location>
        <position position="123"/>
    </location>
</feature>
<evidence type="ECO:0000313" key="2">
    <source>
        <dbReference type="Proteomes" id="UP001439008"/>
    </source>
</evidence>
<comment type="caution">
    <text evidence="1">The sequence shown here is derived from an EMBL/GenBank/DDBJ whole genome shotgun (WGS) entry which is preliminary data.</text>
</comment>
<gene>
    <name evidence="1" type="ORF">MHBO_001752</name>
</gene>
<dbReference type="Proteomes" id="UP001439008">
    <property type="component" value="Unassembled WGS sequence"/>
</dbReference>
<reference evidence="1 2" key="1">
    <citation type="journal article" date="2024" name="BMC Biol.">
        <title>Comparative genomics of Ascetosporea gives new insight into the evolutionary basis for animal parasitism in Rhizaria.</title>
        <authorList>
            <person name="Hiltunen Thoren M."/>
            <person name="Onut-Brannstrom I."/>
            <person name="Alfjorden A."/>
            <person name="Peckova H."/>
            <person name="Swords F."/>
            <person name="Hooper C."/>
            <person name="Holzer A.S."/>
            <person name="Bass D."/>
            <person name="Burki F."/>
        </authorList>
    </citation>
    <scope>NUCLEOTIDE SEQUENCE [LARGE SCALE GENOMIC DNA]</scope>
    <source>
        <strain evidence="1">20-A016</strain>
    </source>
</reference>
<name>A0ABV2AK33_9EUKA</name>
<dbReference type="PANTHER" id="PTHR12824:SF8">
    <property type="entry name" value="GXIVSPLA2, ISOFORM A"/>
    <property type="match status" value="1"/>
</dbReference>
<accession>A0ABV2AK33</accession>